<keyword evidence="10" id="KW-1185">Reference proteome</keyword>
<evidence type="ECO:0000313" key="10">
    <source>
        <dbReference type="Proteomes" id="UP001046870"/>
    </source>
</evidence>
<keyword evidence="4 7" id="KW-0812">Transmembrane</keyword>
<keyword evidence="5 7" id="KW-1133">Transmembrane helix</keyword>
<sequence length="414" mass="47714">MERRLPFSYPVPDFLLTLLGLCLFLFDVALDLHLIASLCLESAYRLVTVVVALLLSSSVLVHIFSWLWYSYENPDPDPETRIEHFLRRYHLLGAFHFFQLGVFVRYATVMEISGRSFREKRDWLEGLAVYHTHDLSMLRLFETFLESAPQLVLMIYIIVHNGELGLLSLVKASGSAASIAWSVAMYHRSLRSFLPDKDKQDWGSSVVYFLWNLLLITPRMAALALFASSFPCYVVAHFLFLWVPLFLWAWLQRTDFMDSVCGEFLYRAVVGIIWYFSWFNVAKGHTFMRSTIHHAFIVVDSGLLLWLWWQRQDSVDKPLVVFSVIASSFVLGLLLKITYYKCFHPKNPRLQTGLLTEAQSREGDTVDSPDSPAVMDRSIGGREAPVRANKRMRNLATNFYSPSQERSEIPTVRA</sequence>
<dbReference type="GO" id="GO:1902742">
    <property type="term" value="P:apoptotic process involved in development"/>
    <property type="evidence" value="ECO:0007669"/>
    <property type="project" value="TreeGrafter"/>
</dbReference>
<evidence type="ECO:0000256" key="8">
    <source>
        <dbReference type="SAM" id="MobiDB-lite"/>
    </source>
</evidence>
<keyword evidence="3" id="KW-1003">Cell membrane</keyword>
<proteinExistence type="inferred from homology"/>
<dbReference type="InterPro" id="IPR050895">
    <property type="entry name" value="XK-related_scramblase"/>
</dbReference>
<feature type="transmembrane region" description="Helical" evidence="7">
    <location>
        <begin position="46"/>
        <end position="69"/>
    </location>
</feature>
<dbReference type="EMBL" id="JAFDVH010000010">
    <property type="protein sequence ID" value="KAG7469157.1"/>
    <property type="molecule type" value="Genomic_DNA"/>
</dbReference>
<gene>
    <name evidence="9" type="ORF">MATL_G00125990</name>
</gene>
<comment type="subcellular location">
    <subcellularLocation>
        <location evidence="1">Cell membrane</location>
        <topology evidence="1">Multi-pass membrane protein</topology>
    </subcellularLocation>
    <subcellularLocation>
        <location evidence="7">Membrane</location>
        <topology evidence="7">Multi-pass membrane protein</topology>
    </subcellularLocation>
</comment>
<feature type="region of interest" description="Disordered" evidence="8">
    <location>
        <begin position="354"/>
        <end position="388"/>
    </location>
</feature>
<evidence type="ECO:0000256" key="6">
    <source>
        <dbReference type="ARBA" id="ARBA00023136"/>
    </source>
</evidence>
<evidence type="ECO:0000313" key="9">
    <source>
        <dbReference type="EMBL" id="KAG7469157.1"/>
    </source>
</evidence>
<dbReference type="GO" id="GO:0043652">
    <property type="term" value="P:engulfment of apoptotic cell"/>
    <property type="evidence" value="ECO:0007669"/>
    <property type="project" value="TreeGrafter"/>
</dbReference>
<dbReference type="Proteomes" id="UP001046870">
    <property type="component" value="Chromosome 10"/>
</dbReference>
<feature type="transmembrane region" description="Helical" evidence="7">
    <location>
        <begin position="14"/>
        <end position="34"/>
    </location>
</feature>
<dbReference type="Pfam" id="PF09815">
    <property type="entry name" value="XK-related"/>
    <property type="match status" value="1"/>
</dbReference>
<organism evidence="9 10">
    <name type="scientific">Megalops atlanticus</name>
    <name type="common">Tarpon</name>
    <name type="synonym">Clupea gigantea</name>
    <dbReference type="NCBI Taxonomy" id="7932"/>
    <lineage>
        <taxon>Eukaryota</taxon>
        <taxon>Metazoa</taxon>
        <taxon>Chordata</taxon>
        <taxon>Craniata</taxon>
        <taxon>Vertebrata</taxon>
        <taxon>Euteleostomi</taxon>
        <taxon>Actinopterygii</taxon>
        <taxon>Neopterygii</taxon>
        <taxon>Teleostei</taxon>
        <taxon>Elopiformes</taxon>
        <taxon>Megalopidae</taxon>
        <taxon>Megalops</taxon>
    </lineage>
</organism>
<evidence type="ECO:0000256" key="1">
    <source>
        <dbReference type="ARBA" id="ARBA00004651"/>
    </source>
</evidence>
<evidence type="ECO:0000256" key="2">
    <source>
        <dbReference type="ARBA" id="ARBA00008789"/>
    </source>
</evidence>
<evidence type="ECO:0000256" key="4">
    <source>
        <dbReference type="ARBA" id="ARBA00022692"/>
    </source>
</evidence>
<dbReference type="AlphaFoldDB" id="A0A9D3TBF6"/>
<evidence type="ECO:0000256" key="7">
    <source>
        <dbReference type="RuleBase" id="RU910716"/>
    </source>
</evidence>
<feature type="transmembrane region" description="Helical" evidence="7">
    <location>
        <begin position="287"/>
        <end position="307"/>
    </location>
</feature>
<feature type="transmembrane region" description="Helical" evidence="7">
    <location>
        <begin position="264"/>
        <end position="281"/>
    </location>
</feature>
<feature type="transmembrane region" description="Helical" evidence="7">
    <location>
        <begin position="206"/>
        <end position="227"/>
    </location>
</feature>
<dbReference type="OrthoDB" id="6136301at2759"/>
<dbReference type="PANTHER" id="PTHR16024:SF19">
    <property type="entry name" value="XK-RELATED PROTEIN"/>
    <property type="match status" value="1"/>
</dbReference>
<reference evidence="9" key="1">
    <citation type="submission" date="2021-01" db="EMBL/GenBank/DDBJ databases">
        <authorList>
            <person name="Zahm M."/>
            <person name="Roques C."/>
            <person name="Cabau C."/>
            <person name="Klopp C."/>
            <person name="Donnadieu C."/>
            <person name="Jouanno E."/>
            <person name="Lampietro C."/>
            <person name="Louis A."/>
            <person name="Herpin A."/>
            <person name="Echchiki A."/>
            <person name="Berthelot C."/>
            <person name="Parey E."/>
            <person name="Roest-Crollius H."/>
            <person name="Braasch I."/>
            <person name="Postlethwait J."/>
            <person name="Bobe J."/>
            <person name="Montfort J."/>
            <person name="Bouchez O."/>
            <person name="Begum T."/>
            <person name="Mejri S."/>
            <person name="Adams A."/>
            <person name="Chen W.-J."/>
            <person name="Guiguen Y."/>
        </authorList>
    </citation>
    <scope>NUCLEOTIDE SEQUENCE</scope>
    <source>
        <strain evidence="9">YG-15Mar2019-1</strain>
        <tissue evidence="9">Brain</tissue>
    </source>
</reference>
<comment type="caution">
    <text evidence="9">The sequence shown here is derived from an EMBL/GenBank/DDBJ whole genome shotgun (WGS) entry which is preliminary data.</text>
</comment>
<dbReference type="PANTHER" id="PTHR16024">
    <property type="entry name" value="XK-RELATED PROTEIN"/>
    <property type="match status" value="1"/>
</dbReference>
<feature type="transmembrane region" description="Helical" evidence="7">
    <location>
        <begin position="89"/>
        <end position="108"/>
    </location>
</feature>
<accession>A0A9D3TBF6</accession>
<feature type="transmembrane region" description="Helical" evidence="7">
    <location>
        <begin position="319"/>
        <end position="340"/>
    </location>
</feature>
<dbReference type="GO" id="GO:0070782">
    <property type="term" value="P:phosphatidylserine exposure on apoptotic cell surface"/>
    <property type="evidence" value="ECO:0007669"/>
    <property type="project" value="TreeGrafter"/>
</dbReference>
<protein>
    <recommendedName>
        <fullName evidence="7">XK-related protein</fullName>
    </recommendedName>
</protein>
<keyword evidence="6 7" id="KW-0472">Membrane</keyword>
<evidence type="ECO:0000256" key="5">
    <source>
        <dbReference type="ARBA" id="ARBA00022989"/>
    </source>
</evidence>
<evidence type="ECO:0000256" key="3">
    <source>
        <dbReference type="ARBA" id="ARBA00022475"/>
    </source>
</evidence>
<dbReference type="GO" id="GO:0005886">
    <property type="term" value="C:plasma membrane"/>
    <property type="evidence" value="ECO:0007669"/>
    <property type="project" value="UniProtKB-SubCell"/>
</dbReference>
<name>A0A9D3TBF6_MEGAT</name>
<feature type="transmembrane region" description="Helical" evidence="7">
    <location>
        <begin position="233"/>
        <end position="252"/>
    </location>
</feature>
<comment type="similarity">
    <text evidence="2 7">Belongs to the XK family.</text>
</comment>
<dbReference type="InterPro" id="IPR018629">
    <property type="entry name" value="XK-rel"/>
</dbReference>